<comment type="caution">
    <text evidence="1">The sequence shown here is derived from an EMBL/GenBank/DDBJ whole genome shotgun (WGS) entry which is preliminary data.</text>
</comment>
<proteinExistence type="predicted"/>
<protein>
    <submittedName>
        <fullName evidence="1">Polymer-forming cytoskeletal protein</fullName>
    </submittedName>
</protein>
<keyword evidence="2" id="KW-1185">Reference proteome</keyword>
<accession>A0A9J6NZN2</accession>
<dbReference type="EMBL" id="JAGSOJ010000002">
    <property type="protein sequence ID" value="MCM1989723.1"/>
    <property type="molecule type" value="Genomic_DNA"/>
</dbReference>
<sequence length="224" mass="23925">MNEKIGDISIAGAGKVTGGRYRNVSISGAGSVDGDIECEDISVSGAARIKGNVECKNLKISGATTVEGNLLGENINISGAVRAKGTLKGNKISISGVVKKIQNCECDEFRASGGFSIKEYINADKVNIEIQGKCRVDEVVGEEIRVSFIEKTGFEGFLNSLFSERATLSVDSIEGDNIYLESTIAKVVRGKNITIGEKCHIQVIEYSGELNVNENSKVSEIIKL</sequence>
<reference evidence="1" key="2">
    <citation type="submission" date="2021-04" db="EMBL/GenBank/DDBJ databases">
        <authorList>
            <person name="Dong X."/>
        </authorList>
    </citation>
    <scope>NUCLEOTIDE SEQUENCE</scope>
    <source>
        <strain evidence="1">ZWT</strain>
    </source>
</reference>
<dbReference type="Proteomes" id="UP001056429">
    <property type="component" value="Unassembled WGS sequence"/>
</dbReference>
<evidence type="ECO:0000313" key="2">
    <source>
        <dbReference type="Proteomes" id="UP001056429"/>
    </source>
</evidence>
<gene>
    <name evidence="1" type="ORF">KDK92_08225</name>
</gene>
<dbReference type="RefSeq" id="WP_250858748.1">
    <property type="nucleotide sequence ID" value="NZ_JAGSOJ010000002.1"/>
</dbReference>
<organism evidence="1 2">
    <name type="scientific">Oceanirhabdus seepicola</name>
    <dbReference type="NCBI Taxonomy" id="2828781"/>
    <lineage>
        <taxon>Bacteria</taxon>
        <taxon>Bacillati</taxon>
        <taxon>Bacillota</taxon>
        <taxon>Clostridia</taxon>
        <taxon>Eubacteriales</taxon>
        <taxon>Clostridiaceae</taxon>
        <taxon>Oceanirhabdus</taxon>
    </lineage>
</organism>
<evidence type="ECO:0000313" key="1">
    <source>
        <dbReference type="EMBL" id="MCM1989723.1"/>
    </source>
</evidence>
<dbReference type="AlphaFoldDB" id="A0A9J6NZN2"/>
<dbReference type="Pfam" id="PF04519">
    <property type="entry name" value="Bactofilin"/>
    <property type="match status" value="1"/>
</dbReference>
<reference evidence="1" key="1">
    <citation type="journal article" date="2021" name="mSystems">
        <title>Bacteria and Archaea Synergistically Convert Glycine Betaine to Biogenic Methane in the Formosa Cold Seep of the South China Sea.</title>
        <authorList>
            <person name="Li L."/>
            <person name="Zhang W."/>
            <person name="Zhang S."/>
            <person name="Song L."/>
            <person name="Sun Q."/>
            <person name="Zhang H."/>
            <person name="Xiang H."/>
            <person name="Dong X."/>
        </authorList>
    </citation>
    <scope>NUCLEOTIDE SEQUENCE</scope>
    <source>
        <strain evidence="1">ZWT</strain>
    </source>
</reference>
<name>A0A9J6NZN2_9CLOT</name>
<dbReference type="InterPro" id="IPR007607">
    <property type="entry name" value="BacA/B"/>
</dbReference>